<evidence type="ECO:0000256" key="1">
    <source>
        <dbReference type="SAM" id="MobiDB-lite"/>
    </source>
</evidence>
<sequence>MKLTFVKIPQNIREPLQDVTLETDKEILVGDMIAPFLKTTIDPDRFSIEAVPLKRMAPCEAVTYQLDDAENLAGVYCYHASSTTGSALDVLEPNIRATCLSMACGLHAQRFHGDIYVGRLGYFPLEDGYQLKNSDLFYTEIEHGCKSPDLRLSILQENRDEYDESLLNPTLPQWLKEAAKTNYEDAAALSILAKVMKQDKKLPKNVSRHSSTLESIGESGYESDTSSGIKSVENENIAEEKEQVETNIDENPAVEKTFVTRVPLCLQCRCPSYNLCQDCKGMYFCKSPKVCKQVGWSHQCICPTWKIYTKRRKELGKFPFEWHKDLITRENQLSEEPYKEYLMKIGVLADDSLPNWWTTEVSGWSGGQSEGAKSVALDRLDYHKGFALESDMIPPERPITPEDVASAGLGYSTDCKLVNLCSWDDYYKLRGIPLESPVALLMTFPLSIYYALKYGSVPITVANMLNRSLRIHVVGIEKEMNFIDLFKEIGYLLPQTLTVEMVFIVREDMIPEACLQHFENGKKGMKIELTPNLTIILQGGTYNDSLDPNFDCGSGPPDMIIALNAGLYAYESWRNVIEFLDASQGCVGVFTDYNEHSGLNCASLGGSKARESLSVNPFRQPHAMPVFSMNLPQFSNGFMYVFNEQELE</sequence>
<accession>A0AAD3DA85</accession>
<organism evidence="3 4">
    <name type="scientific">Chaetoceros tenuissimus</name>
    <dbReference type="NCBI Taxonomy" id="426638"/>
    <lineage>
        <taxon>Eukaryota</taxon>
        <taxon>Sar</taxon>
        <taxon>Stramenopiles</taxon>
        <taxon>Ochrophyta</taxon>
        <taxon>Bacillariophyta</taxon>
        <taxon>Coscinodiscophyceae</taxon>
        <taxon>Chaetocerotophycidae</taxon>
        <taxon>Chaetocerotales</taxon>
        <taxon>Chaetocerotaceae</taxon>
        <taxon>Chaetoceros</taxon>
    </lineage>
</organism>
<feature type="domain" description="Mitochondrial splicing suppressor 51-like C-terminal" evidence="2">
    <location>
        <begin position="445"/>
        <end position="624"/>
    </location>
</feature>
<evidence type="ECO:0000313" key="3">
    <source>
        <dbReference type="EMBL" id="GFH60683.1"/>
    </source>
</evidence>
<reference evidence="3 4" key="1">
    <citation type="journal article" date="2021" name="Sci. Rep.">
        <title>The genome of the diatom Chaetoceros tenuissimus carries an ancient integrated fragment of an extant virus.</title>
        <authorList>
            <person name="Hongo Y."/>
            <person name="Kimura K."/>
            <person name="Takaki Y."/>
            <person name="Yoshida Y."/>
            <person name="Baba S."/>
            <person name="Kobayashi G."/>
            <person name="Nagasaki K."/>
            <person name="Hano T."/>
            <person name="Tomaru Y."/>
        </authorList>
    </citation>
    <scope>NUCLEOTIDE SEQUENCE [LARGE SCALE GENOMIC DNA]</scope>
    <source>
        <strain evidence="3 4">NIES-3715</strain>
    </source>
</reference>
<gene>
    <name evidence="3" type="ORF">CTEN210_17159</name>
</gene>
<dbReference type="Pfam" id="PF20179">
    <property type="entry name" value="MSS51_C"/>
    <property type="match status" value="1"/>
</dbReference>
<proteinExistence type="predicted"/>
<evidence type="ECO:0000259" key="2">
    <source>
        <dbReference type="Pfam" id="PF20179"/>
    </source>
</evidence>
<keyword evidence="4" id="KW-1185">Reference proteome</keyword>
<dbReference type="EMBL" id="BLLK01000069">
    <property type="protein sequence ID" value="GFH60683.1"/>
    <property type="molecule type" value="Genomic_DNA"/>
</dbReference>
<comment type="caution">
    <text evidence="3">The sequence shown here is derived from an EMBL/GenBank/DDBJ whole genome shotgun (WGS) entry which is preliminary data.</text>
</comment>
<name>A0AAD3DA85_9STRA</name>
<dbReference type="InterPro" id="IPR046824">
    <property type="entry name" value="Mss51-like_C"/>
</dbReference>
<dbReference type="PANTHER" id="PTHR47570">
    <property type="entry name" value="ZINC ION BINDING PROTEIN"/>
    <property type="match status" value="1"/>
</dbReference>
<dbReference type="Proteomes" id="UP001054902">
    <property type="component" value="Unassembled WGS sequence"/>
</dbReference>
<feature type="region of interest" description="Disordered" evidence="1">
    <location>
        <begin position="207"/>
        <end position="228"/>
    </location>
</feature>
<dbReference type="PANTHER" id="PTHR47570:SF1">
    <property type="entry name" value="ZINC ION BINDING PROTEIN"/>
    <property type="match status" value="1"/>
</dbReference>
<evidence type="ECO:0000313" key="4">
    <source>
        <dbReference type="Proteomes" id="UP001054902"/>
    </source>
</evidence>
<dbReference type="AlphaFoldDB" id="A0AAD3DA85"/>
<protein>
    <recommendedName>
        <fullName evidence="2">Mitochondrial splicing suppressor 51-like C-terminal domain-containing protein</fullName>
    </recommendedName>
</protein>